<evidence type="ECO:0008006" key="4">
    <source>
        <dbReference type="Google" id="ProtNLM"/>
    </source>
</evidence>
<feature type="transmembrane region" description="Helical" evidence="1">
    <location>
        <begin position="165"/>
        <end position="186"/>
    </location>
</feature>
<feature type="transmembrane region" description="Helical" evidence="1">
    <location>
        <begin position="116"/>
        <end position="136"/>
    </location>
</feature>
<feature type="transmembrane region" description="Helical" evidence="1">
    <location>
        <begin position="77"/>
        <end position="95"/>
    </location>
</feature>
<keyword evidence="3" id="KW-1185">Reference proteome</keyword>
<dbReference type="Proteomes" id="UP001055429">
    <property type="component" value="Chromosome"/>
</dbReference>
<accession>A0ABY4SSP3</accession>
<feature type="transmembrane region" description="Helical" evidence="1">
    <location>
        <begin position="20"/>
        <end position="42"/>
    </location>
</feature>
<evidence type="ECO:0000256" key="1">
    <source>
        <dbReference type="SAM" id="Phobius"/>
    </source>
</evidence>
<reference evidence="2" key="1">
    <citation type="submission" date="2022-05" db="EMBL/GenBank/DDBJ databases">
        <title>Brevundimonas albigilva TT17 genome sequence.</title>
        <authorList>
            <person name="Lee K."/>
            <person name="Son H."/>
        </authorList>
    </citation>
    <scope>NUCLEOTIDE SEQUENCE</scope>
    <source>
        <strain evidence="2">TT17</strain>
    </source>
</reference>
<name>A0ABY4SSP3_9CAUL</name>
<feature type="transmembrane region" description="Helical" evidence="1">
    <location>
        <begin position="260"/>
        <end position="278"/>
    </location>
</feature>
<organism evidence="2 3">
    <name type="scientific">Brevundimonas albigilva</name>
    <dbReference type="NCBI Taxonomy" id="1312364"/>
    <lineage>
        <taxon>Bacteria</taxon>
        <taxon>Pseudomonadati</taxon>
        <taxon>Pseudomonadota</taxon>
        <taxon>Alphaproteobacteria</taxon>
        <taxon>Caulobacterales</taxon>
        <taxon>Caulobacteraceae</taxon>
        <taxon>Brevundimonas</taxon>
    </lineage>
</organism>
<evidence type="ECO:0000313" key="2">
    <source>
        <dbReference type="EMBL" id="URI16896.1"/>
    </source>
</evidence>
<dbReference type="EMBL" id="CP097649">
    <property type="protein sequence ID" value="URI16896.1"/>
    <property type="molecule type" value="Genomic_DNA"/>
</dbReference>
<feature type="transmembrane region" description="Helical" evidence="1">
    <location>
        <begin position="193"/>
        <end position="210"/>
    </location>
</feature>
<dbReference type="RefSeq" id="WP_249750410.1">
    <property type="nucleotide sequence ID" value="NZ_CP097298.1"/>
</dbReference>
<keyword evidence="1" id="KW-0472">Membrane</keyword>
<protein>
    <recommendedName>
        <fullName evidence="4">ABC transporter permease</fullName>
    </recommendedName>
</protein>
<keyword evidence="1" id="KW-0812">Transmembrane</keyword>
<evidence type="ECO:0000313" key="3">
    <source>
        <dbReference type="Proteomes" id="UP001055429"/>
    </source>
</evidence>
<sequence length="286" mass="30109">MLVDAIRAESYRLSKNRTALFWSLLFVPVVGLLISAATFIFAKVNEAKLAGKLPPELGLNSAPLDLGAGLVASAAEFANPAVLMFVLIGAATVFAGDYRWETWRLTTARNRRPNLLLGKVVVVVGLTIAATIAVLIGDIASNLVKAVVFERALTFSLTGAQTADLAWLTLLGWGRIVQFVMLGLLAAVTTRSLLAALFVPLVVGVGQFFLPKLLASMGVSPDGWLTPLLTPGMAADLLKAVILGGAAAGDLPPQALAKGVLGLVSWTLAPLVGAIVWFQRQDLSKE</sequence>
<proteinExistence type="predicted"/>
<gene>
    <name evidence="2" type="ORF">M8231_08030</name>
</gene>
<keyword evidence="1" id="KW-1133">Transmembrane helix</keyword>